<protein>
    <submittedName>
        <fullName evidence="8">CoA ester lyase</fullName>
    </submittedName>
</protein>
<evidence type="ECO:0000313" key="9">
    <source>
        <dbReference type="Proteomes" id="UP000564836"/>
    </source>
</evidence>
<name>A0A9X9YX45_9BRAD</name>
<dbReference type="PANTHER" id="PTHR32308:SF10">
    <property type="entry name" value="CITRATE LYASE SUBUNIT BETA"/>
    <property type="match status" value="1"/>
</dbReference>
<feature type="binding site" evidence="6">
    <location>
        <position position="133"/>
    </location>
    <ligand>
        <name>Mg(2+)</name>
        <dbReference type="ChEBI" id="CHEBI:18420"/>
    </ligand>
</feature>
<dbReference type="EMBL" id="CP088280">
    <property type="protein sequence ID" value="UGX95500.1"/>
    <property type="molecule type" value="Genomic_DNA"/>
</dbReference>
<comment type="cofactor">
    <cofactor evidence="1">
        <name>Mg(2+)</name>
        <dbReference type="ChEBI" id="CHEBI:18420"/>
    </cofactor>
</comment>
<dbReference type="InterPro" id="IPR011206">
    <property type="entry name" value="Citrate_lyase_beta/mcl1/mcl2"/>
</dbReference>
<feature type="binding site" evidence="6">
    <location>
        <position position="160"/>
    </location>
    <ligand>
        <name>Mg(2+)</name>
        <dbReference type="ChEBI" id="CHEBI:18420"/>
    </ligand>
</feature>
<dbReference type="AlphaFoldDB" id="A0A9X9YX45"/>
<keyword evidence="3 6" id="KW-0479">Metal-binding</keyword>
<dbReference type="Proteomes" id="UP000564836">
    <property type="component" value="Chromosome"/>
</dbReference>
<evidence type="ECO:0000256" key="6">
    <source>
        <dbReference type="PIRSR" id="PIRSR015582-2"/>
    </source>
</evidence>
<dbReference type="GO" id="GO:0006107">
    <property type="term" value="P:oxaloacetate metabolic process"/>
    <property type="evidence" value="ECO:0007669"/>
    <property type="project" value="TreeGrafter"/>
</dbReference>
<feature type="domain" description="HpcH/HpaI aldolase/citrate lyase" evidence="7">
    <location>
        <begin position="10"/>
        <end position="226"/>
    </location>
</feature>
<dbReference type="GO" id="GO:0000287">
    <property type="term" value="F:magnesium ion binding"/>
    <property type="evidence" value="ECO:0007669"/>
    <property type="project" value="TreeGrafter"/>
</dbReference>
<sequence>MSATRSPSMRSKLFVPGSRPELFDKAWQSAADAISFDLEDAVAEDRKIEARDYVARALERRTTSGKVVIVRINPWGEPFFADDLEAVVRPGLDIVNLPKVESAETILETARLLDRLERENGIGRRVGILANIETARGLRVAAEISLSHERVIGLQLGFGDLFEPLGVERSPLALAPVRLAVRLAAAEAGIDAFDGAFVGVADGEAFRMDAEAGRALGLAGKSCIHPSQIDIANAVFFPRPAEIENARRIVAKAEEMLARGVGAFMVDGVMADGPFIDRAHAVLRIVEGAAHHA</sequence>
<accession>A0A9X9YX45</accession>
<keyword evidence="8" id="KW-0456">Lyase</keyword>
<evidence type="ECO:0000256" key="3">
    <source>
        <dbReference type="ARBA" id="ARBA00022723"/>
    </source>
</evidence>
<dbReference type="InterPro" id="IPR040442">
    <property type="entry name" value="Pyrv_kinase-like_dom_sf"/>
</dbReference>
<dbReference type="RefSeq" id="WP_224517487.1">
    <property type="nucleotide sequence ID" value="NZ_CP088280.1"/>
</dbReference>
<evidence type="ECO:0000256" key="2">
    <source>
        <dbReference type="ARBA" id="ARBA00005568"/>
    </source>
</evidence>
<gene>
    <name evidence="8" type="ORF">G6321_00010305</name>
</gene>
<dbReference type="SUPFAM" id="SSF51621">
    <property type="entry name" value="Phosphoenolpyruvate/pyruvate domain"/>
    <property type="match status" value="1"/>
</dbReference>
<evidence type="ECO:0000256" key="1">
    <source>
        <dbReference type="ARBA" id="ARBA00001946"/>
    </source>
</evidence>
<dbReference type="Pfam" id="PF03328">
    <property type="entry name" value="HpcH_HpaI"/>
    <property type="match status" value="1"/>
</dbReference>
<dbReference type="Gene3D" id="3.20.20.60">
    <property type="entry name" value="Phosphoenolpyruvate-binding domains"/>
    <property type="match status" value="1"/>
</dbReference>
<feature type="binding site" evidence="5">
    <location>
        <position position="71"/>
    </location>
    <ligand>
        <name>substrate</name>
    </ligand>
</feature>
<comment type="similarity">
    <text evidence="2">Belongs to the HpcH/HpaI aldolase family.</text>
</comment>
<keyword evidence="4 6" id="KW-0460">Magnesium</keyword>
<reference evidence="8 9" key="2">
    <citation type="journal article" date="2022" name="Int. J. Syst. Evol. Microbiol.">
        <title>Strains of Bradyrhizobium barranii sp. nov. associated with legumes native to Canada are symbionts of soybeans and belong to different subspecies (subsp. barranii subsp. nov. and subsp. apii subsp. nov.) and symbiovars (sv. glycinearum and sv. septentrionale).</title>
        <authorList>
            <person name="Bromfield E.S.P."/>
            <person name="Cloutier S."/>
            <person name="Wasai-Hara S."/>
            <person name="Minamisawa K."/>
        </authorList>
    </citation>
    <scope>NUCLEOTIDE SEQUENCE [LARGE SCALE GENOMIC DNA]</scope>
    <source>
        <strain evidence="8 9">323S2</strain>
    </source>
</reference>
<dbReference type="GO" id="GO:0016829">
    <property type="term" value="F:lyase activity"/>
    <property type="evidence" value="ECO:0007669"/>
    <property type="project" value="UniProtKB-KW"/>
</dbReference>
<reference evidence="8 9" key="1">
    <citation type="journal article" date="2017" name="Syst. Appl. Microbiol.">
        <title>Soybeans inoculated with root zone soils of Canadian native legumes harbour diverse and novel Bradyrhizobium spp. that possess agricultural potential.</title>
        <authorList>
            <person name="Bromfield E.S.P."/>
            <person name="Cloutier S."/>
            <person name="Tambong J.T."/>
            <person name="Tran Thi T.V."/>
        </authorList>
    </citation>
    <scope>NUCLEOTIDE SEQUENCE [LARGE SCALE GENOMIC DNA]</scope>
    <source>
        <strain evidence="8 9">323S2</strain>
    </source>
</reference>
<organism evidence="8 9">
    <name type="scientific">Bradyrhizobium barranii subsp. barranii</name>
    <dbReference type="NCBI Taxonomy" id="2823807"/>
    <lineage>
        <taxon>Bacteria</taxon>
        <taxon>Pseudomonadati</taxon>
        <taxon>Pseudomonadota</taxon>
        <taxon>Alphaproteobacteria</taxon>
        <taxon>Hyphomicrobiales</taxon>
        <taxon>Nitrobacteraceae</taxon>
        <taxon>Bradyrhizobium</taxon>
        <taxon>Bradyrhizobium barranii</taxon>
    </lineage>
</organism>
<dbReference type="InterPro" id="IPR015813">
    <property type="entry name" value="Pyrv/PenolPyrv_kinase-like_dom"/>
</dbReference>
<dbReference type="PANTHER" id="PTHR32308">
    <property type="entry name" value="LYASE BETA SUBUNIT, PUTATIVE (AFU_ORTHOLOGUE AFUA_4G13030)-RELATED"/>
    <property type="match status" value="1"/>
</dbReference>
<proteinExistence type="inferred from homology"/>
<dbReference type="PIRSF" id="PIRSF015582">
    <property type="entry name" value="Cit_lyase_B"/>
    <property type="match status" value="1"/>
</dbReference>
<evidence type="ECO:0000313" key="8">
    <source>
        <dbReference type="EMBL" id="UGX95500.1"/>
    </source>
</evidence>
<evidence type="ECO:0000256" key="4">
    <source>
        <dbReference type="ARBA" id="ARBA00022842"/>
    </source>
</evidence>
<evidence type="ECO:0000259" key="7">
    <source>
        <dbReference type="Pfam" id="PF03328"/>
    </source>
</evidence>
<evidence type="ECO:0000256" key="5">
    <source>
        <dbReference type="PIRSR" id="PIRSR015582-1"/>
    </source>
</evidence>
<dbReference type="InterPro" id="IPR005000">
    <property type="entry name" value="Aldolase/citrate-lyase_domain"/>
</dbReference>
<feature type="binding site" evidence="5">
    <location>
        <position position="133"/>
    </location>
    <ligand>
        <name>substrate</name>
    </ligand>
</feature>